<gene>
    <name evidence="1" type="ORF">NUW58_g1933</name>
</gene>
<dbReference type="EMBL" id="JAPDGR010000229">
    <property type="protein sequence ID" value="KAJ2993153.1"/>
    <property type="molecule type" value="Genomic_DNA"/>
</dbReference>
<sequence length="580" mass="63911">MNWTEGSLVRHSRGRQRNALIARQKQHFAKTRSNLLSGRAKQGPRQNIIPSIPIAIEIATRGLGRNHPTDTRDDHCEVSPANLDRRKRLLEKSDWAGLGLQKPLDITFPGQVYATKRWARVARPPERALAEPSDYATAGGEERRKRLKRSSMRIQIGSQKIRPSIATASQPSTKGYILEPERSPPGSQDSPAPAIGQWMNKSERGGRRYTCIASEDILQASLTPLGGPETPVNVVYSSSVIHEPAPRRNGNFQILQWSPSSSEDRGSMQVEVGRPVRPVPPSQESEQQKWRDWVLTEDDSNLPSHSPLVEIGTSGVRTEDSESSDLTLPSYLQPRLPSLHLSSETEPAPGQSTPGYTITTGGATGIHDYPEDNKCPREHNDIQPSNRKRTPQKKLSDPDNLNSIWMKFALGDEEDSEELLMDAIEEAAHQAAVELRPSDTSSSVDRCTGNAATCGTESSSMDDRYEYDMISNDSSLEGRMATKATIASETASSNIAIVGSTGRPSRDPTRFVMPKAFIGKHVKTDRASTARAFPMNVQRGVARGGKKGRGGRRKIATDGRTDIRNLPDFYGDPIEEIEDD</sequence>
<reference evidence="1" key="1">
    <citation type="submission" date="2022-10" db="EMBL/GenBank/DDBJ databases">
        <title>Genome Sequence of Xylaria curta.</title>
        <authorList>
            <person name="Buettner E."/>
        </authorList>
    </citation>
    <scope>NUCLEOTIDE SEQUENCE</scope>
    <source>
        <strain evidence="1">Babe10</strain>
    </source>
</reference>
<accession>A0ACC1PJC7</accession>
<evidence type="ECO:0000313" key="2">
    <source>
        <dbReference type="Proteomes" id="UP001143856"/>
    </source>
</evidence>
<proteinExistence type="predicted"/>
<dbReference type="Proteomes" id="UP001143856">
    <property type="component" value="Unassembled WGS sequence"/>
</dbReference>
<evidence type="ECO:0000313" key="1">
    <source>
        <dbReference type="EMBL" id="KAJ2993153.1"/>
    </source>
</evidence>
<keyword evidence="2" id="KW-1185">Reference proteome</keyword>
<comment type="caution">
    <text evidence="1">The sequence shown here is derived from an EMBL/GenBank/DDBJ whole genome shotgun (WGS) entry which is preliminary data.</text>
</comment>
<organism evidence="1 2">
    <name type="scientific">Xylaria curta</name>
    <dbReference type="NCBI Taxonomy" id="42375"/>
    <lineage>
        <taxon>Eukaryota</taxon>
        <taxon>Fungi</taxon>
        <taxon>Dikarya</taxon>
        <taxon>Ascomycota</taxon>
        <taxon>Pezizomycotina</taxon>
        <taxon>Sordariomycetes</taxon>
        <taxon>Xylariomycetidae</taxon>
        <taxon>Xylariales</taxon>
        <taxon>Xylariaceae</taxon>
        <taxon>Xylaria</taxon>
    </lineage>
</organism>
<name>A0ACC1PJC7_9PEZI</name>
<protein>
    <submittedName>
        <fullName evidence="1">Uncharacterized protein</fullName>
    </submittedName>
</protein>